<accession>A0A3G1KQQ6</accession>
<sequence length="485" mass="55785">MRISIYRKNKTPLFLQIKNQIKEMIVNGELIHGFILPSERELAKKLDVHRNTIIRAYQELKADGLINSTKGQYYSVTYEVFYNQGTMRGKKSRIPWEHLTNQDVSHLNDQLFHESTIPKGISFQGVIPSPDVYPKEEIREIFTELINSKEIDIFSYCSSQGVAVLRSNIAKLLRDRQITATPNEIHIVLETSQVLDYLTKILINPGDGIIVEEPVGPDVYRYLRFRGAKIITIPMDEQGMMTDCLEKLILKYHPKLIYTFPTFHNPTGTVMSLDRRYQLLDCSYQYNIPIIEEDWFFDLRYEGTPIPPLKALDKHKHVIYLDSFAMTFAPGMTFGYVVAPQPIIEKFHSLTAFSLIFVNSLNQYLMSAFIEKGLYEKKIRGLCRYYAEKRDLICTELERAKDLGISYVKPAGGFYVWCRLPDHVNQNALLITAAKMGINFLPGFVFFPHGTKGENYIRLCFSYPSLEQIKQGIGLLLQAISACAQ</sequence>
<evidence type="ECO:0000256" key="5">
    <source>
        <dbReference type="ARBA" id="ARBA00023163"/>
    </source>
</evidence>
<keyword evidence="2" id="KW-0663">Pyridoxal phosphate</keyword>
<evidence type="ECO:0000256" key="4">
    <source>
        <dbReference type="ARBA" id="ARBA00023125"/>
    </source>
</evidence>
<dbReference type="CDD" id="cd07377">
    <property type="entry name" value="WHTH_GntR"/>
    <property type="match status" value="1"/>
</dbReference>
<dbReference type="PANTHER" id="PTHR46577:SF2">
    <property type="entry name" value="TRANSCRIPTIONAL REGULATORY PROTEIN"/>
    <property type="match status" value="1"/>
</dbReference>
<dbReference type="InterPro" id="IPR015424">
    <property type="entry name" value="PyrdxlP-dep_Trfase"/>
</dbReference>
<evidence type="ECO:0000313" key="8">
    <source>
        <dbReference type="Proteomes" id="UP000323521"/>
    </source>
</evidence>
<dbReference type="Gene3D" id="3.40.640.10">
    <property type="entry name" value="Type I PLP-dependent aspartate aminotransferase-like (Major domain)"/>
    <property type="match status" value="1"/>
</dbReference>
<dbReference type="Pfam" id="PF00155">
    <property type="entry name" value="Aminotran_1_2"/>
    <property type="match status" value="1"/>
</dbReference>
<dbReference type="GO" id="GO:0003700">
    <property type="term" value="F:DNA-binding transcription factor activity"/>
    <property type="evidence" value="ECO:0007669"/>
    <property type="project" value="InterPro"/>
</dbReference>
<dbReference type="InterPro" id="IPR000524">
    <property type="entry name" value="Tscrpt_reg_HTH_GntR"/>
</dbReference>
<feature type="domain" description="HTH gntR-type" evidence="6">
    <location>
        <begin position="11"/>
        <end position="79"/>
    </location>
</feature>
<dbReference type="GO" id="GO:0003677">
    <property type="term" value="F:DNA binding"/>
    <property type="evidence" value="ECO:0007669"/>
    <property type="project" value="UniProtKB-KW"/>
</dbReference>
<dbReference type="Gene3D" id="3.90.1150.10">
    <property type="entry name" value="Aspartate Aminotransferase, domain 1"/>
    <property type="match status" value="1"/>
</dbReference>
<dbReference type="GO" id="GO:0030170">
    <property type="term" value="F:pyridoxal phosphate binding"/>
    <property type="evidence" value="ECO:0007669"/>
    <property type="project" value="InterPro"/>
</dbReference>
<comment type="similarity">
    <text evidence="1">In the C-terminal section; belongs to the class-I pyridoxal-phosphate-dependent aminotransferase family.</text>
</comment>
<reference evidence="7 8" key="1">
    <citation type="submission" date="2016-10" db="EMBL/GenBank/DDBJ databases">
        <title>Complete Genome Sequence of Peptococcaceae strain DCMF.</title>
        <authorList>
            <person name="Edwards R.J."/>
            <person name="Holland S.I."/>
            <person name="Deshpande N.P."/>
            <person name="Wong Y.K."/>
            <person name="Ertan H."/>
            <person name="Manefield M."/>
            <person name="Russell T.L."/>
            <person name="Lee M.J."/>
        </authorList>
    </citation>
    <scope>NUCLEOTIDE SEQUENCE [LARGE SCALE GENOMIC DNA]</scope>
    <source>
        <strain evidence="7 8">DCMF</strain>
    </source>
</reference>
<dbReference type="SUPFAM" id="SSF46785">
    <property type="entry name" value="Winged helix' DNA-binding domain"/>
    <property type="match status" value="1"/>
</dbReference>
<dbReference type="EMBL" id="CP017634">
    <property type="protein sequence ID" value="ATW24809.1"/>
    <property type="molecule type" value="Genomic_DNA"/>
</dbReference>
<dbReference type="RefSeq" id="WP_214659199.1">
    <property type="nucleotide sequence ID" value="NZ_CP017634.1"/>
</dbReference>
<dbReference type="CDD" id="cd00609">
    <property type="entry name" value="AAT_like"/>
    <property type="match status" value="1"/>
</dbReference>
<dbReference type="InterPro" id="IPR015421">
    <property type="entry name" value="PyrdxlP-dep_Trfase_major"/>
</dbReference>
<keyword evidence="8" id="KW-1185">Reference proteome</keyword>
<dbReference type="InterPro" id="IPR036388">
    <property type="entry name" value="WH-like_DNA-bd_sf"/>
</dbReference>
<dbReference type="InterPro" id="IPR015422">
    <property type="entry name" value="PyrdxlP-dep_Trfase_small"/>
</dbReference>
<dbReference type="SUPFAM" id="SSF53383">
    <property type="entry name" value="PLP-dependent transferases"/>
    <property type="match status" value="1"/>
</dbReference>
<keyword evidence="5" id="KW-0804">Transcription</keyword>
<evidence type="ECO:0000313" key="7">
    <source>
        <dbReference type="EMBL" id="ATW24809.1"/>
    </source>
</evidence>
<dbReference type="InterPro" id="IPR036390">
    <property type="entry name" value="WH_DNA-bd_sf"/>
</dbReference>
<dbReference type="GO" id="GO:0003824">
    <property type="term" value="F:catalytic activity"/>
    <property type="evidence" value="ECO:0007669"/>
    <property type="project" value="UniProtKB-ARBA"/>
</dbReference>
<evidence type="ECO:0000256" key="1">
    <source>
        <dbReference type="ARBA" id="ARBA00005384"/>
    </source>
</evidence>
<dbReference type="InterPro" id="IPR004839">
    <property type="entry name" value="Aminotransferase_I/II_large"/>
</dbReference>
<dbReference type="Pfam" id="PF00392">
    <property type="entry name" value="GntR"/>
    <property type="match status" value="1"/>
</dbReference>
<dbReference type="Proteomes" id="UP000323521">
    <property type="component" value="Chromosome"/>
</dbReference>
<dbReference type="AlphaFoldDB" id="A0A3G1KQQ6"/>
<protein>
    <recommendedName>
        <fullName evidence="6">HTH gntR-type domain-containing protein</fullName>
    </recommendedName>
</protein>
<evidence type="ECO:0000256" key="3">
    <source>
        <dbReference type="ARBA" id="ARBA00023015"/>
    </source>
</evidence>
<dbReference type="PANTHER" id="PTHR46577">
    <property type="entry name" value="HTH-TYPE TRANSCRIPTIONAL REGULATORY PROTEIN GABR"/>
    <property type="match status" value="1"/>
</dbReference>
<proteinExistence type="inferred from homology"/>
<name>A0A3G1KQQ6_FORW1</name>
<evidence type="ECO:0000256" key="2">
    <source>
        <dbReference type="ARBA" id="ARBA00022898"/>
    </source>
</evidence>
<evidence type="ECO:0000259" key="6">
    <source>
        <dbReference type="PROSITE" id="PS50949"/>
    </source>
</evidence>
<gene>
    <name evidence="7" type="ORF">DCMF_08505</name>
</gene>
<dbReference type="PROSITE" id="PS50949">
    <property type="entry name" value="HTH_GNTR"/>
    <property type="match status" value="1"/>
</dbReference>
<dbReference type="SMART" id="SM00345">
    <property type="entry name" value="HTH_GNTR"/>
    <property type="match status" value="1"/>
</dbReference>
<keyword evidence="3" id="KW-0805">Transcription regulation</keyword>
<dbReference type="PRINTS" id="PR00035">
    <property type="entry name" value="HTHGNTR"/>
</dbReference>
<keyword evidence="4" id="KW-0238">DNA-binding</keyword>
<organism evidence="7 8">
    <name type="scientific">Formimonas warabiya</name>
    <dbReference type="NCBI Taxonomy" id="1761012"/>
    <lineage>
        <taxon>Bacteria</taxon>
        <taxon>Bacillati</taxon>
        <taxon>Bacillota</taxon>
        <taxon>Clostridia</taxon>
        <taxon>Eubacteriales</taxon>
        <taxon>Peptococcaceae</taxon>
        <taxon>Candidatus Formimonas</taxon>
    </lineage>
</organism>
<dbReference type="Gene3D" id="1.10.10.10">
    <property type="entry name" value="Winged helix-like DNA-binding domain superfamily/Winged helix DNA-binding domain"/>
    <property type="match status" value="1"/>
</dbReference>
<dbReference type="KEGG" id="fwa:DCMF_08505"/>
<dbReference type="InterPro" id="IPR051446">
    <property type="entry name" value="HTH_trans_reg/aminotransferase"/>
</dbReference>